<proteinExistence type="inferred from homology"/>
<comment type="caution">
    <text evidence="6">The sequence shown here is derived from an EMBL/GenBank/DDBJ whole genome shotgun (WGS) entry which is preliminary data.</text>
</comment>
<evidence type="ECO:0000256" key="4">
    <source>
        <dbReference type="ARBA" id="ARBA00023136"/>
    </source>
</evidence>
<keyword evidence="4 5" id="KW-0472">Membrane</keyword>
<evidence type="ECO:0000256" key="2">
    <source>
        <dbReference type="ARBA" id="ARBA00022692"/>
    </source>
</evidence>
<feature type="transmembrane region" description="Helical" evidence="5">
    <location>
        <begin position="189"/>
        <end position="212"/>
    </location>
</feature>
<dbReference type="EMBL" id="CAJJDN010000042">
    <property type="protein sequence ID" value="CAD8081419.1"/>
    <property type="molecule type" value="Genomic_DNA"/>
</dbReference>
<protein>
    <recommendedName>
        <fullName evidence="8">Inhibitor of apoptosis-promoting Bax1 protein</fullName>
    </recommendedName>
</protein>
<dbReference type="InterPro" id="IPR006214">
    <property type="entry name" value="Bax_inhibitor_1-related"/>
</dbReference>
<accession>A0A8S1MPC9</accession>
<feature type="transmembrane region" description="Helical" evidence="5">
    <location>
        <begin position="70"/>
        <end position="90"/>
    </location>
</feature>
<feature type="transmembrane region" description="Helical" evidence="5">
    <location>
        <begin position="102"/>
        <end position="127"/>
    </location>
</feature>
<feature type="transmembrane region" description="Helical" evidence="5">
    <location>
        <begin position="39"/>
        <end position="58"/>
    </location>
</feature>
<evidence type="ECO:0000256" key="3">
    <source>
        <dbReference type="ARBA" id="ARBA00022989"/>
    </source>
</evidence>
<feature type="transmembrane region" description="Helical" evidence="5">
    <location>
        <begin position="164"/>
        <end position="183"/>
    </location>
</feature>
<dbReference type="Proteomes" id="UP000692954">
    <property type="component" value="Unassembled WGS sequence"/>
</dbReference>
<dbReference type="GO" id="GO:0016020">
    <property type="term" value="C:membrane"/>
    <property type="evidence" value="ECO:0007669"/>
    <property type="project" value="UniProtKB-SubCell"/>
</dbReference>
<comment type="similarity">
    <text evidence="5">Belongs to the BI1 family.</text>
</comment>
<evidence type="ECO:0000256" key="1">
    <source>
        <dbReference type="ARBA" id="ARBA00004141"/>
    </source>
</evidence>
<evidence type="ECO:0008006" key="8">
    <source>
        <dbReference type="Google" id="ProtNLM"/>
    </source>
</evidence>
<dbReference type="AlphaFoldDB" id="A0A8S1MPC9"/>
<name>A0A8S1MPC9_9CILI</name>
<keyword evidence="2 5" id="KW-0812">Transmembrane</keyword>
<feature type="transmembrane region" description="Helical" evidence="5">
    <location>
        <begin position="133"/>
        <end position="152"/>
    </location>
</feature>
<gene>
    <name evidence="6" type="ORF">PSON_ATCC_30995.1.T0420016</name>
</gene>
<evidence type="ECO:0000256" key="5">
    <source>
        <dbReference type="RuleBase" id="RU004379"/>
    </source>
</evidence>
<comment type="subcellular location">
    <subcellularLocation>
        <location evidence="1">Membrane</location>
        <topology evidence="1">Multi-pass membrane protein</topology>
    </subcellularLocation>
</comment>
<dbReference type="Pfam" id="PF01027">
    <property type="entry name" value="Bax1-I"/>
    <property type="match status" value="1"/>
</dbReference>
<sequence>MERDQESVQEQPQAKENDISEAHSVDMSLNCRQSFIRNVYLTFWLQQIAIYLFAYYSIKTPMLREFEAKQVWVLVLISVFVIVLYCYLFSNKIETRKQINKFIWIFVVTLTQGYVISAFCCIISNKINNGNLFIQYLLFMNGIMILGLYLFTQFYPKDFKIGESFLFCFFFGLIQSAFLIYLYRDDIKFIFISLCLILAYSFYLIYDMKCIVEYKRYSVGKDDYILGVFILNIDVFILPIEFHKYLKDGKK</sequence>
<feature type="transmembrane region" description="Helical" evidence="5">
    <location>
        <begin position="224"/>
        <end position="242"/>
    </location>
</feature>
<keyword evidence="3 5" id="KW-1133">Transmembrane helix</keyword>
<dbReference type="PANTHER" id="PTHR23291:SF47">
    <property type="entry name" value="TRANSMEMBRANE BAX INHIBITOR MOTIF CONTAINING 7"/>
    <property type="match status" value="1"/>
</dbReference>
<evidence type="ECO:0000313" key="6">
    <source>
        <dbReference type="EMBL" id="CAD8081419.1"/>
    </source>
</evidence>
<evidence type="ECO:0000313" key="7">
    <source>
        <dbReference type="Proteomes" id="UP000692954"/>
    </source>
</evidence>
<organism evidence="6 7">
    <name type="scientific">Paramecium sonneborni</name>
    <dbReference type="NCBI Taxonomy" id="65129"/>
    <lineage>
        <taxon>Eukaryota</taxon>
        <taxon>Sar</taxon>
        <taxon>Alveolata</taxon>
        <taxon>Ciliophora</taxon>
        <taxon>Intramacronucleata</taxon>
        <taxon>Oligohymenophorea</taxon>
        <taxon>Peniculida</taxon>
        <taxon>Parameciidae</taxon>
        <taxon>Paramecium</taxon>
    </lineage>
</organism>
<keyword evidence="7" id="KW-1185">Reference proteome</keyword>
<dbReference type="PANTHER" id="PTHR23291">
    <property type="entry name" value="BAX INHIBITOR-RELATED"/>
    <property type="match status" value="1"/>
</dbReference>
<reference evidence="6" key="1">
    <citation type="submission" date="2021-01" db="EMBL/GenBank/DDBJ databases">
        <authorList>
            <consortium name="Genoscope - CEA"/>
            <person name="William W."/>
        </authorList>
    </citation>
    <scope>NUCLEOTIDE SEQUENCE</scope>
</reference>